<dbReference type="AlphaFoldDB" id="A0ABD3WB75"/>
<dbReference type="SMART" id="SM00327">
    <property type="entry name" value="VWA"/>
    <property type="match status" value="1"/>
</dbReference>
<dbReference type="Gene3D" id="2.170.140.10">
    <property type="entry name" value="Chitin binding domain"/>
    <property type="match status" value="1"/>
</dbReference>
<dbReference type="InterPro" id="IPR002557">
    <property type="entry name" value="Chitin-bd_dom"/>
</dbReference>
<dbReference type="Gene3D" id="3.40.50.410">
    <property type="entry name" value="von Willebrand factor, type A domain"/>
    <property type="match status" value="1"/>
</dbReference>
<dbReference type="InterPro" id="IPR036465">
    <property type="entry name" value="vWFA_dom_sf"/>
</dbReference>
<reference evidence="4 5" key="1">
    <citation type="submission" date="2024-11" db="EMBL/GenBank/DDBJ databases">
        <title>Chromosome-level genome assembly of the freshwater bivalve Anodonta woodiana.</title>
        <authorList>
            <person name="Chen X."/>
        </authorList>
    </citation>
    <scope>NUCLEOTIDE SEQUENCE [LARGE SCALE GENOMIC DNA]</scope>
    <source>
        <strain evidence="4">MN2024</strain>
        <tissue evidence="4">Gills</tissue>
    </source>
</reference>
<dbReference type="SMART" id="SM00494">
    <property type="entry name" value="ChtBD2"/>
    <property type="match status" value="3"/>
</dbReference>
<dbReference type="SUPFAM" id="SSF57625">
    <property type="entry name" value="Invertebrate chitin-binding proteins"/>
    <property type="match status" value="1"/>
</dbReference>
<evidence type="ECO:0000313" key="4">
    <source>
        <dbReference type="EMBL" id="KAL3871107.1"/>
    </source>
</evidence>
<evidence type="ECO:0000259" key="3">
    <source>
        <dbReference type="PROSITE" id="PS50940"/>
    </source>
</evidence>
<protein>
    <submittedName>
        <fullName evidence="4">Uncharacterized protein</fullName>
    </submittedName>
</protein>
<feature type="chain" id="PRO_5044741697" evidence="1">
    <location>
        <begin position="27"/>
        <end position="689"/>
    </location>
</feature>
<accession>A0ABD3WB75</accession>
<dbReference type="PROSITE" id="PS50234">
    <property type="entry name" value="VWFA"/>
    <property type="match status" value="1"/>
</dbReference>
<organism evidence="4 5">
    <name type="scientific">Sinanodonta woodiana</name>
    <name type="common">Chinese pond mussel</name>
    <name type="synonym">Anodonta woodiana</name>
    <dbReference type="NCBI Taxonomy" id="1069815"/>
    <lineage>
        <taxon>Eukaryota</taxon>
        <taxon>Metazoa</taxon>
        <taxon>Spiralia</taxon>
        <taxon>Lophotrochozoa</taxon>
        <taxon>Mollusca</taxon>
        <taxon>Bivalvia</taxon>
        <taxon>Autobranchia</taxon>
        <taxon>Heteroconchia</taxon>
        <taxon>Palaeoheterodonta</taxon>
        <taxon>Unionida</taxon>
        <taxon>Unionoidea</taxon>
        <taxon>Unionidae</taxon>
        <taxon>Unioninae</taxon>
        <taxon>Sinanodonta</taxon>
    </lineage>
</organism>
<comment type="caution">
    <text evidence="4">The sequence shown here is derived from an EMBL/GenBank/DDBJ whole genome shotgun (WGS) entry which is preliminary data.</text>
</comment>
<gene>
    <name evidence="4" type="ORF">ACJMK2_039126</name>
</gene>
<dbReference type="InterPro" id="IPR036508">
    <property type="entry name" value="Chitin-bd_dom_sf"/>
</dbReference>
<dbReference type="SUPFAM" id="SSF53300">
    <property type="entry name" value="vWA-like"/>
    <property type="match status" value="1"/>
</dbReference>
<dbReference type="Pfam" id="PF00092">
    <property type="entry name" value="VWA"/>
    <property type="match status" value="1"/>
</dbReference>
<feature type="domain" description="VWFA" evidence="2">
    <location>
        <begin position="189"/>
        <end position="363"/>
    </location>
</feature>
<dbReference type="InterPro" id="IPR050525">
    <property type="entry name" value="ECM_Assembly_Org"/>
</dbReference>
<dbReference type="Proteomes" id="UP001634394">
    <property type="component" value="Unassembled WGS sequence"/>
</dbReference>
<dbReference type="CDD" id="cd01450">
    <property type="entry name" value="vWFA_subfamily_ECM"/>
    <property type="match status" value="1"/>
</dbReference>
<dbReference type="Pfam" id="PF01607">
    <property type="entry name" value="CBM_14"/>
    <property type="match status" value="1"/>
</dbReference>
<proteinExistence type="predicted"/>
<sequence length="689" mass="77575">MPLNRLWSLFYAVCVLLAWRVFLTRGEFVDMTLNEKQSGVEVVETVTTFIRETCIIDDHLFLRRMAAIETLNGLDPLTYRTGYNGGIWNVDERMFSETQNSTMKYFHDRIRQNLNIDWTRVTWADLRKPLYSGLAAALYIIKQTNNEIPIQLENQANIWSKIGSSRSAHDFYLVGSNVTKGCNLDKLLDVVIALDFAHIDPFDLIRLQFVLRDVLTGFQKDQEHTRVGIVSRRGAANATWYLNSQIPGYDVTHLLNALKYIPGSTGAEEILKFTNDIMFTFEKGMRSGSSKAVVLITDGQLTNLTKADAEATRLRAKGISLLIVSVGNKFDTRTFRQLASQPICSNFKHVNDFVELDALASEVQDALCRVPAILSDGTYSYPCSRTVHLLIGDTSKGQSVKVTSTTEEMTIYTSFVYQTPDNIFHDIKFTSDPTGNQVLFLRGSDNLYVTVQGNKSCTGNFTVELRSGYIFNNSSGKCLVGRTVRDCTSSEMNLILKDTLLIPDRKSTNICGGPAPQPRFYPNVNDNTTFLICDRKGDLYLGLCPLNSRCVLFSTECKNTNPCTSELIMSGVQFHQEQCGDPSTYIRCSQYGVAEVKPCTRDLVWDQVSRRCIFRFIHSVLSGTDNKNITNPCTHAQGEHIYYPYPSDPSKYIFCDGNGNGFENNCPPQMLWNQMIKSCVNPEPLMIGR</sequence>
<dbReference type="PROSITE" id="PS50940">
    <property type="entry name" value="CHIT_BIND_II"/>
    <property type="match status" value="1"/>
</dbReference>
<feature type="signal peptide" evidence="1">
    <location>
        <begin position="1"/>
        <end position="26"/>
    </location>
</feature>
<dbReference type="EMBL" id="JBJQND010000007">
    <property type="protein sequence ID" value="KAL3871107.1"/>
    <property type="molecule type" value="Genomic_DNA"/>
</dbReference>
<evidence type="ECO:0000256" key="1">
    <source>
        <dbReference type="SAM" id="SignalP"/>
    </source>
</evidence>
<keyword evidence="1" id="KW-0732">Signal</keyword>
<dbReference type="InterPro" id="IPR002035">
    <property type="entry name" value="VWF_A"/>
</dbReference>
<feature type="domain" description="Chitin-binding type-2" evidence="3">
    <location>
        <begin position="630"/>
        <end position="689"/>
    </location>
</feature>
<dbReference type="PANTHER" id="PTHR24020">
    <property type="entry name" value="COLLAGEN ALPHA"/>
    <property type="match status" value="1"/>
</dbReference>
<evidence type="ECO:0000313" key="5">
    <source>
        <dbReference type="Proteomes" id="UP001634394"/>
    </source>
</evidence>
<name>A0ABD3WB75_SINWO</name>
<evidence type="ECO:0000259" key="2">
    <source>
        <dbReference type="PROSITE" id="PS50234"/>
    </source>
</evidence>
<keyword evidence="5" id="KW-1185">Reference proteome</keyword>